<dbReference type="SUPFAM" id="SSF56672">
    <property type="entry name" value="DNA/RNA polymerases"/>
    <property type="match status" value="1"/>
</dbReference>
<accession>A0AAE0EWR7</accession>
<evidence type="ECO:0000313" key="2">
    <source>
        <dbReference type="EMBL" id="KAK3241795.1"/>
    </source>
</evidence>
<dbReference type="AlphaFoldDB" id="A0AAE0EWR7"/>
<comment type="caution">
    <text evidence="2">The sequence shown here is derived from an EMBL/GenBank/DDBJ whole genome shotgun (WGS) entry which is preliminary data.</text>
</comment>
<dbReference type="Proteomes" id="UP001190700">
    <property type="component" value="Unassembled WGS sequence"/>
</dbReference>
<keyword evidence="3" id="KW-1185">Reference proteome</keyword>
<evidence type="ECO:0000256" key="1">
    <source>
        <dbReference type="SAM" id="MobiDB-lite"/>
    </source>
</evidence>
<protein>
    <recommendedName>
        <fullName evidence="4">Reverse transcriptase domain-containing protein</fullName>
    </recommendedName>
</protein>
<proteinExistence type="predicted"/>
<organism evidence="2 3">
    <name type="scientific">Cymbomonas tetramitiformis</name>
    <dbReference type="NCBI Taxonomy" id="36881"/>
    <lineage>
        <taxon>Eukaryota</taxon>
        <taxon>Viridiplantae</taxon>
        <taxon>Chlorophyta</taxon>
        <taxon>Pyramimonadophyceae</taxon>
        <taxon>Pyramimonadales</taxon>
        <taxon>Pyramimonadaceae</taxon>
        <taxon>Cymbomonas</taxon>
    </lineage>
</organism>
<reference evidence="2 3" key="1">
    <citation type="journal article" date="2015" name="Genome Biol. Evol.">
        <title>Comparative Genomics of a Bacterivorous Green Alga Reveals Evolutionary Causalities and Consequences of Phago-Mixotrophic Mode of Nutrition.</title>
        <authorList>
            <person name="Burns J.A."/>
            <person name="Paasch A."/>
            <person name="Narechania A."/>
            <person name="Kim E."/>
        </authorList>
    </citation>
    <scope>NUCLEOTIDE SEQUENCE [LARGE SCALE GENOMIC DNA]</scope>
    <source>
        <strain evidence="2 3">PLY_AMNH</strain>
    </source>
</reference>
<evidence type="ECO:0008006" key="4">
    <source>
        <dbReference type="Google" id="ProtNLM"/>
    </source>
</evidence>
<gene>
    <name evidence="2" type="ORF">CYMTET_48479</name>
</gene>
<feature type="region of interest" description="Disordered" evidence="1">
    <location>
        <begin position="86"/>
        <end position="149"/>
    </location>
</feature>
<sequence length="570" mass="63310">MPESMDREIHFYITYVVDLITQMGKYDVKCVVDYDKLVRQKLATGSSLRGTPTCSTPLGCVFCKLGWRLDSRQRRRSVWLQPRRAEAWGNQAEESPPRPWCASSETQANAPRKGASTRGATSDYNLSVPKASVTKGNEENLEKGTGSGNTVSPPAFFPVYSREGKFISPSPVLGQRVWVQPEFSARSAKMASLLLTYLTILNSVDLSEHGVSLEALREFESSTVEMGAAVPKVTEFADRWAVVFQDDPAVDDLVRLVSLGAGWKFNPDSVVMSGKNYVKEGFDFSLCKKRMESLRVVPVPEGWARAIHGVGVVDKDHSNFEKVRVVHNYSENDGSSVNAGTDILAQKWQSISDAFSFLRPGHFMVKVDIKRAYRHFPIVLQYLPYHTYQWRAGEAQEALLLLGDVLRFLGLEMAEENLPGEKCVRLRTQVLALAEKGEMSSSHFSVDASTGTGMGGFLDGDFFGMSWILKILQPFLECKRRQNVGTAACFVIPLWPTAGFFKFIEARPTVFFPLVRFDADSDLFTAPAAPGQSRRDFGPTTWPVTIYKVPPRFIDLGESGGLHRDGASGP</sequence>
<dbReference type="EMBL" id="LGRX02033311">
    <property type="protein sequence ID" value="KAK3241795.1"/>
    <property type="molecule type" value="Genomic_DNA"/>
</dbReference>
<evidence type="ECO:0000313" key="3">
    <source>
        <dbReference type="Proteomes" id="UP001190700"/>
    </source>
</evidence>
<name>A0AAE0EWR7_9CHLO</name>
<dbReference type="InterPro" id="IPR043502">
    <property type="entry name" value="DNA/RNA_pol_sf"/>
</dbReference>